<organism evidence="1 2">
    <name type="scientific">Coptis chinensis</name>
    <dbReference type="NCBI Taxonomy" id="261450"/>
    <lineage>
        <taxon>Eukaryota</taxon>
        <taxon>Viridiplantae</taxon>
        <taxon>Streptophyta</taxon>
        <taxon>Embryophyta</taxon>
        <taxon>Tracheophyta</taxon>
        <taxon>Spermatophyta</taxon>
        <taxon>Magnoliopsida</taxon>
        <taxon>Ranunculales</taxon>
        <taxon>Ranunculaceae</taxon>
        <taxon>Coptidoideae</taxon>
        <taxon>Coptis</taxon>
    </lineage>
</organism>
<dbReference type="AlphaFoldDB" id="A0A835IP71"/>
<protein>
    <submittedName>
        <fullName evidence="1">Uncharacterized protein</fullName>
    </submittedName>
</protein>
<accession>A0A835IP71</accession>
<dbReference type="Proteomes" id="UP000631114">
    <property type="component" value="Unassembled WGS sequence"/>
</dbReference>
<dbReference type="EMBL" id="JADFTS010000002">
    <property type="protein sequence ID" value="KAF9620253.1"/>
    <property type="molecule type" value="Genomic_DNA"/>
</dbReference>
<feature type="non-terminal residue" evidence="1">
    <location>
        <position position="1"/>
    </location>
</feature>
<sequence>RESQPYYSVVKTLDVIGVVAGLRREHLGPIFIELKCPINRYSIKLVSDSIAQLPLNSTWSLGGADRYGLQTADGAMAIGYAIVVSTTIPLVESVKNAMLLYRRYNLFHGEHKLSGMFPSKSWDKAISIEEFCGEWENKRLNAGDINNHFLWDKCYIFGWFSSRKEQSNGVMEIGCAQTAATTTMHHGRSAIGMCSFFSICPLGLYN</sequence>
<keyword evidence="2" id="KW-1185">Reference proteome</keyword>
<dbReference type="OrthoDB" id="1878647at2759"/>
<gene>
    <name evidence="1" type="ORF">IFM89_010988</name>
</gene>
<name>A0A835IP71_9MAGN</name>
<evidence type="ECO:0000313" key="2">
    <source>
        <dbReference type="Proteomes" id="UP000631114"/>
    </source>
</evidence>
<reference evidence="1 2" key="1">
    <citation type="submission" date="2020-10" db="EMBL/GenBank/DDBJ databases">
        <title>The Coptis chinensis genome and diversification of protoberbering-type alkaloids.</title>
        <authorList>
            <person name="Wang B."/>
            <person name="Shu S."/>
            <person name="Song C."/>
            <person name="Liu Y."/>
        </authorList>
    </citation>
    <scope>NUCLEOTIDE SEQUENCE [LARGE SCALE GENOMIC DNA]</scope>
    <source>
        <strain evidence="1">HL-2020</strain>
        <tissue evidence="1">Leaf</tissue>
    </source>
</reference>
<comment type="caution">
    <text evidence="1">The sequence shown here is derived from an EMBL/GenBank/DDBJ whole genome shotgun (WGS) entry which is preliminary data.</text>
</comment>
<evidence type="ECO:0000313" key="1">
    <source>
        <dbReference type="EMBL" id="KAF9620253.1"/>
    </source>
</evidence>
<proteinExistence type="predicted"/>